<dbReference type="InterPro" id="IPR013830">
    <property type="entry name" value="SGNH_hydro"/>
</dbReference>
<dbReference type="PANTHER" id="PTHR30383:SF5">
    <property type="entry name" value="SGNH HYDROLASE-TYPE ESTERASE DOMAIN-CONTAINING PROTEIN"/>
    <property type="match status" value="1"/>
</dbReference>
<dbReference type="Pfam" id="PF13472">
    <property type="entry name" value="Lipase_GDSL_2"/>
    <property type="match status" value="1"/>
</dbReference>
<evidence type="ECO:0000313" key="3">
    <source>
        <dbReference type="Proteomes" id="UP000683417"/>
    </source>
</evidence>
<dbReference type="InterPro" id="IPR051532">
    <property type="entry name" value="Ester_Hydrolysis_Enzymes"/>
</dbReference>
<organism evidence="2 3">
    <name type="scientific">Blumeria graminis f. sp. triticale</name>
    <dbReference type="NCBI Taxonomy" id="1689686"/>
    <lineage>
        <taxon>Eukaryota</taxon>
        <taxon>Fungi</taxon>
        <taxon>Dikarya</taxon>
        <taxon>Ascomycota</taxon>
        <taxon>Pezizomycotina</taxon>
        <taxon>Leotiomycetes</taxon>
        <taxon>Erysiphales</taxon>
        <taxon>Erysiphaceae</taxon>
        <taxon>Blumeria</taxon>
    </lineage>
</organism>
<feature type="domain" description="SGNH hydrolase-type esterase" evidence="1">
    <location>
        <begin position="78"/>
        <end position="255"/>
    </location>
</feature>
<name>A0A9W4D1I7_BLUGR</name>
<dbReference type="AlphaFoldDB" id="A0A9W4D1I7"/>
<dbReference type="Proteomes" id="UP000683417">
    <property type="component" value="Unassembled WGS sequence"/>
</dbReference>
<sequence>MKSFQKTIATCLVVFTVLFLFVARRYHALPATKLTGKTGQIAVSFLKHHSYATVSSVSLISSYPSDSAQLPNLRILPLGDSITYGYRSTSGDGYRAALFGSLNSTFPSVKYIGTQHSGSMENNANEGHPGYMIHDIAKKALPSLSQQPNVILMMAGTNDIARPYMPEDAPWRLGALIDFAILTCPFSVVIVAQLAPVTEPPEAQYMIRTFNAQIPAMVAERQKVGKKVLTVDMSQKVSGVNLYDGVHPNDYGYDLIAKVWYEGIQEAVKFGWVWEPITMGHHGAVTEDIGPDGSVLPSRPVVRDGRTCEICV</sequence>
<proteinExistence type="predicted"/>
<dbReference type="EMBL" id="CAJHIT010000005">
    <property type="protein sequence ID" value="CAD6502227.1"/>
    <property type="molecule type" value="Genomic_DNA"/>
</dbReference>
<dbReference type="PANTHER" id="PTHR30383">
    <property type="entry name" value="THIOESTERASE 1/PROTEASE 1/LYSOPHOSPHOLIPASE L1"/>
    <property type="match status" value="1"/>
</dbReference>
<dbReference type="CDD" id="cd01833">
    <property type="entry name" value="XynB_like"/>
    <property type="match status" value="1"/>
</dbReference>
<reference evidence="2" key="1">
    <citation type="submission" date="2020-10" db="EMBL/GenBank/DDBJ databases">
        <authorList>
            <person name="Muller C M."/>
        </authorList>
    </citation>
    <scope>NUCLEOTIDE SEQUENCE</scope>
    <source>
        <strain evidence="2">THUN-12</strain>
    </source>
</reference>
<protein>
    <submittedName>
        <fullName evidence="2">BgTH12-02466</fullName>
    </submittedName>
</protein>
<dbReference type="GO" id="GO:0004622">
    <property type="term" value="F:phosphatidylcholine lysophospholipase activity"/>
    <property type="evidence" value="ECO:0007669"/>
    <property type="project" value="TreeGrafter"/>
</dbReference>
<evidence type="ECO:0000313" key="2">
    <source>
        <dbReference type="EMBL" id="CAD6502227.1"/>
    </source>
</evidence>
<gene>
    <name evidence="2" type="ORF">BGTH12_LOCUS3585</name>
</gene>
<comment type="caution">
    <text evidence="2">The sequence shown here is derived from an EMBL/GenBank/DDBJ whole genome shotgun (WGS) entry which is preliminary data.</text>
</comment>
<evidence type="ECO:0000259" key="1">
    <source>
        <dbReference type="Pfam" id="PF13472"/>
    </source>
</evidence>
<accession>A0A9W4D1I7</accession>